<evidence type="ECO:0000313" key="3">
    <source>
        <dbReference type="WBParaSite" id="SSLN_0001306401-mRNA-1"/>
    </source>
</evidence>
<dbReference type="AlphaFoldDB" id="A0A183T7Z3"/>
<evidence type="ECO:0000313" key="1">
    <source>
        <dbReference type="EMBL" id="VDL98976.1"/>
    </source>
</evidence>
<proteinExistence type="predicted"/>
<gene>
    <name evidence="1" type="ORF">SSLN_LOCUS12591</name>
</gene>
<reference evidence="3" key="1">
    <citation type="submission" date="2016-06" db="UniProtKB">
        <authorList>
            <consortium name="WormBaseParasite"/>
        </authorList>
    </citation>
    <scope>IDENTIFICATION</scope>
</reference>
<organism evidence="3">
    <name type="scientific">Schistocephalus solidus</name>
    <name type="common">Tapeworm</name>
    <dbReference type="NCBI Taxonomy" id="70667"/>
    <lineage>
        <taxon>Eukaryota</taxon>
        <taxon>Metazoa</taxon>
        <taxon>Spiralia</taxon>
        <taxon>Lophotrochozoa</taxon>
        <taxon>Platyhelminthes</taxon>
        <taxon>Cestoda</taxon>
        <taxon>Eucestoda</taxon>
        <taxon>Diphyllobothriidea</taxon>
        <taxon>Diphyllobothriidae</taxon>
        <taxon>Schistocephalus</taxon>
    </lineage>
</organism>
<evidence type="ECO:0000313" key="2">
    <source>
        <dbReference type="Proteomes" id="UP000275846"/>
    </source>
</evidence>
<dbReference type="Proteomes" id="UP000275846">
    <property type="component" value="Unassembled WGS sequence"/>
</dbReference>
<dbReference type="WBParaSite" id="SSLN_0001306401-mRNA-1">
    <property type="protein sequence ID" value="SSLN_0001306401-mRNA-1"/>
    <property type="gene ID" value="SSLN_0001306401"/>
</dbReference>
<sequence>MEKNVQERHLVVTFGLCCGKGVREYGIQDTVKFFDYFAFDDDEDMVNVSSPKRWPVVCKNQRLKLLDNCVSDEVREQRSHWRPSDLLVQGFLEGEVRL</sequence>
<dbReference type="EMBL" id="UYSU01037384">
    <property type="protein sequence ID" value="VDL98976.1"/>
    <property type="molecule type" value="Genomic_DNA"/>
</dbReference>
<accession>A0A183T7Z3</accession>
<keyword evidence="2" id="KW-1185">Reference proteome</keyword>
<reference evidence="1 2" key="2">
    <citation type="submission" date="2018-11" db="EMBL/GenBank/DDBJ databases">
        <authorList>
            <consortium name="Pathogen Informatics"/>
        </authorList>
    </citation>
    <scope>NUCLEOTIDE SEQUENCE [LARGE SCALE GENOMIC DNA]</scope>
    <source>
        <strain evidence="1 2">NST_G2</strain>
    </source>
</reference>
<name>A0A183T7Z3_SCHSO</name>
<protein>
    <submittedName>
        <fullName evidence="3">CASPASE_P20 domain-containing protein</fullName>
    </submittedName>
</protein>